<dbReference type="Proteomes" id="UP000014041">
    <property type="component" value="Unassembled WGS sequence"/>
</dbReference>
<evidence type="ECO:0000313" key="2">
    <source>
        <dbReference type="Proteomes" id="UP000014041"/>
    </source>
</evidence>
<comment type="caution">
    <text evidence="1">The sequence shown here is derived from an EMBL/GenBank/DDBJ whole genome shotgun (WGS) entry which is preliminary data.</text>
</comment>
<reference evidence="1 2" key="1">
    <citation type="submission" date="2013-02" db="EMBL/GenBank/DDBJ databases">
        <title>The Genome Sequence of Acinetobacter sp. ANC 3811.</title>
        <authorList>
            <consortium name="The Broad Institute Genome Sequencing Platform"/>
            <consortium name="The Broad Institute Genome Sequencing Center for Infectious Disease"/>
            <person name="Cerqueira G."/>
            <person name="Feldgarden M."/>
            <person name="Courvalin P."/>
            <person name="Perichon B."/>
            <person name="Grillot-Courvalin C."/>
            <person name="Clermont D."/>
            <person name="Rocha E."/>
            <person name="Yoon E.-J."/>
            <person name="Nemec A."/>
            <person name="Walker B."/>
            <person name="Young S.K."/>
            <person name="Zeng Q."/>
            <person name="Gargeya S."/>
            <person name="Fitzgerald M."/>
            <person name="Haas B."/>
            <person name="Abouelleil A."/>
            <person name="Alvarado L."/>
            <person name="Arachchi H.M."/>
            <person name="Berlin A.M."/>
            <person name="Chapman S.B."/>
            <person name="Dewar J."/>
            <person name="Goldberg J."/>
            <person name="Griggs A."/>
            <person name="Gujja S."/>
            <person name="Hansen M."/>
            <person name="Howarth C."/>
            <person name="Imamovic A."/>
            <person name="Larimer J."/>
            <person name="McCowan C."/>
            <person name="Murphy C."/>
            <person name="Neiman D."/>
            <person name="Pearson M."/>
            <person name="Priest M."/>
            <person name="Roberts A."/>
            <person name="Saif S."/>
            <person name="Shea T."/>
            <person name="Sisk P."/>
            <person name="Sykes S."/>
            <person name="Wortman J."/>
            <person name="Nusbaum C."/>
            <person name="Birren B."/>
        </authorList>
    </citation>
    <scope>NUCLEOTIDE SEQUENCE [LARGE SCALE GENOMIC DNA]</scope>
    <source>
        <strain evidence="1 2">ANC 3811</strain>
    </source>
</reference>
<sequence length="39" mass="4448">MQTKPSHKTLCEGFFIVDWTYKNSISVQCSSERAISVLI</sequence>
<dbReference type="HOGENOM" id="CLU_3303163_0_0_6"/>
<dbReference type="AlphaFoldDB" id="R8Y149"/>
<dbReference type="EMBL" id="APQJ01000008">
    <property type="protein sequence ID" value="EOQ62899.1"/>
    <property type="molecule type" value="Genomic_DNA"/>
</dbReference>
<proteinExistence type="predicted"/>
<accession>R8Y149</accession>
<protein>
    <submittedName>
        <fullName evidence="1">Uncharacterized protein</fullName>
    </submittedName>
</protein>
<evidence type="ECO:0000313" key="1">
    <source>
        <dbReference type="EMBL" id="EOQ62899.1"/>
    </source>
</evidence>
<organism evidence="1 2">
    <name type="scientific">Acinetobacter calcoaceticus ANC 3811</name>
    <dbReference type="NCBI Taxonomy" id="1217690"/>
    <lineage>
        <taxon>Bacteria</taxon>
        <taxon>Pseudomonadati</taxon>
        <taxon>Pseudomonadota</taxon>
        <taxon>Gammaproteobacteria</taxon>
        <taxon>Moraxellales</taxon>
        <taxon>Moraxellaceae</taxon>
        <taxon>Acinetobacter</taxon>
        <taxon>Acinetobacter calcoaceticus/baumannii complex</taxon>
    </lineage>
</organism>
<gene>
    <name evidence="1" type="ORF">F935_01990</name>
</gene>
<name>R8Y149_ACICA</name>